<evidence type="ECO:0000313" key="2">
    <source>
        <dbReference type="Proteomes" id="UP000184536"/>
    </source>
</evidence>
<protein>
    <recommendedName>
        <fullName evidence="3">DUF2508 domain-containing protein</fullName>
    </recommendedName>
</protein>
<dbReference type="Pfam" id="PF10704">
    <property type="entry name" value="DUF2508"/>
    <property type="match status" value="1"/>
</dbReference>
<name>A0A1M6QD86_9FIRM</name>
<accession>A0A1M6QD86</accession>
<reference evidence="2" key="1">
    <citation type="submission" date="2016-11" db="EMBL/GenBank/DDBJ databases">
        <authorList>
            <person name="Varghese N."/>
            <person name="Submissions S."/>
        </authorList>
    </citation>
    <scope>NUCLEOTIDE SEQUENCE [LARGE SCALE GENOMIC DNA]</scope>
    <source>
        <strain evidence="2">DSM 17957</strain>
    </source>
</reference>
<evidence type="ECO:0000313" key="1">
    <source>
        <dbReference type="EMBL" id="SHK18023.1"/>
    </source>
</evidence>
<keyword evidence="2" id="KW-1185">Reference proteome</keyword>
<dbReference type="InterPro" id="IPR019644">
    <property type="entry name" value="DUF2508"/>
</dbReference>
<evidence type="ECO:0008006" key="3">
    <source>
        <dbReference type="Google" id="ProtNLM"/>
    </source>
</evidence>
<dbReference type="EMBL" id="FQZV01000087">
    <property type="protein sequence ID" value="SHK18023.1"/>
    <property type="molecule type" value="Genomic_DNA"/>
</dbReference>
<dbReference type="Proteomes" id="UP000184536">
    <property type="component" value="Unassembled WGS sequence"/>
</dbReference>
<organism evidence="1 2">
    <name type="scientific">Geosporobacter subterraneus DSM 17957</name>
    <dbReference type="NCBI Taxonomy" id="1121919"/>
    <lineage>
        <taxon>Bacteria</taxon>
        <taxon>Bacillati</taxon>
        <taxon>Bacillota</taxon>
        <taxon>Clostridia</taxon>
        <taxon>Peptostreptococcales</taxon>
        <taxon>Thermotaleaceae</taxon>
        <taxon>Geosporobacter</taxon>
    </lineage>
</organism>
<dbReference type="RefSeq" id="WP_190014756.1">
    <property type="nucleotide sequence ID" value="NZ_FQZV01000087.1"/>
</dbReference>
<dbReference type="STRING" id="1121919.SAMN02745975_03823"/>
<proteinExistence type="predicted"/>
<gene>
    <name evidence="1" type="ORF">SAMN02745975_03823</name>
</gene>
<dbReference type="AlphaFoldDB" id="A0A1M6QD86"/>
<sequence length="100" mass="11741">MSQITQYSGNNKEQENKFLSAVNNFYAKVINGADLRSENEKMIDNIRMAHEEWKNAEAYFQNVTDDDLVDYAIYRVQAAKTRYVYLMKLAREMGIRDGFQ</sequence>